<comment type="subcellular location">
    <subcellularLocation>
        <location evidence="3">Mitochondrion membrane</location>
    </subcellularLocation>
    <subcellularLocation>
        <location evidence="2">Peroxisome</location>
    </subcellularLocation>
</comment>
<dbReference type="Gene3D" id="1.10.150.240">
    <property type="entry name" value="Putative phosphatase, domain 2"/>
    <property type="match status" value="1"/>
</dbReference>
<evidence type="ECO:0000259" key="24">
    <source>
        <dbReference type="Pfam" id="PF02771"/>
    </source>
</evidence>
<dbReference type="Gene3D" id="2.40.110.10">
    <property type="entry name" value="Butyryl-CoA Dehydrogenase, subunit A, domain 2"/>
    <property type="match status" value="1"/>
</dbReference>
<evidence type="ECO:0000256" key="14">
    <source>
        <dbReference type="ARBA" id="ARBA00046026"/>
    </source>
</evidence>
<dbReference type="Pfam" id="PF02771">
    <property type="entry name" value="Acyl-CoA_dh_N"/>
    <property type="match status" value="1"/>
</dbReference>
<evidence type="ECO:0000256" key="18">
    <source>
        <dbReference type="ARBA" id="ARBA00048395"/>
    </source>
</evidence>
<keyword evidence="6" id="KW-0285">Flavoprotein</keyword>
<comment type="catalytic activity">
    <reaction evidence="19">
        <text>hexacosanoyl-CoA + oxidized [electron-transfer flavoprotein] + H(+) = (2E)-hexacosenoyl-CoA + reduced [electron-transfer flavoprotein]</text>
        <dbReference type="Rhea" id="RHEA:48216"/>
        <dbReference type="Rhea" id="RHEA-COMP:10685"/>
        <dbReference type="Rhea" id="RHEA-COMP:10686"/>
        <dbReference type="ChEBI" id="CHEBI:15378"/>
        <dbReference type="ChEBI" id="CHEBI:57692"/>
        <dbReference type="ChEBI" id="CHEBI:58307"/>
        <dbReference type="ChEBI" id="CHEBI:64868"/>
        <dbReference type="ChEBI" id="CHEBI:74281"/>
    </reaction>
    <physiologicalReaction direction="left-to-right" evidence="19">
        <dbReference type="Rhea" id="RHEA:48217"/>
    </physiologicalReaction>
</comment>
<dbReference type="GO" id="GO:0033539">
    <property type="term" value="P:fatty acid beta-oxidation using acyl-CoA dehydrogenase"/>
    <property type="evidence" value="ECO:0007669"/>
    <property type="project" value="TreeGrafter"/>
</dbReference>
<organism evidence="25 26">
    <name type="scientific">Trichostrongylus colubriformis</name>
    <name type="common">Black scour worm</name>
    <dbReference type="NCBI Taxonomy" id="6319"/>
    <lineage>
        <taxon>Eukaryota</taxon>
        <taxon>Metazoa</taxon>
        <taxon>Ecdysozoa</taxon>
        <taxon>Nematoda</taxon>
        <taxon>Chromadorea</taxon>
        <taxon>Rhabditida</taxon>
        <taxon>Rhabditina</taxon>
        <taxon>Rhabditomorpha</taxon>
        <taxon>Strongyloidea</taxon>
        <taxon>Trichostrongylidae</taxon>
        <taxon>Trichostrongylus</taxon>
    </lineage>
</organism>
<dbReference type="InterPro" id="IPR006439">
    <property type="entry name" value="HAD-SF_hydro_IA"/>
</dbReference>
<dbReference type="SUPFAM" id="SSF56645">
    <property type="entry name" value="Acyl-CoA dehydrogenase NM domain-like"/>
    <property type="match status" value="1"/>
</dbReference>
<evidence type="ECO:0000256" key="4">
    <source>
        <dbReference type="ARBA" id="ARBA00005005"/>
    </source>
</evidence>
<dbReference type="SUPFAM" id="SSF56784">
    <property type="entry name" value="HAD-like"/>
    <property type="match status" value="1"/>
</dbReference>
<accession>A0AAN8EQL5</accession>
<dbReference type="InterPro" id="IPR013786">
    <property type="entry name" value="AcylCoA_DH/ox_N"/>
</dbReference>
<evidence type="ECO:0000256" key="17">
    <source>
        <dbReference type="ARBA" id="ARBA00048086"/>
    </source>
</evidence>
<feature type="domain" description="Aminoglycoside phosphotransferase" evidence="22">
    <location>
        <begin position="254"/>
        <end position="468"/>
    </location>
</feature>
<comment type="similarity">
    <text evidence="5">Belongs to the acyl-CoA dehydrogenase family.</text>
</comment>
<evidence type="ECO:0000256" key="9">
    <source>
        <dbReference type="ARBA" id="ARBA00023002"/>
    </source>
</evidence>
<evidence type="ECO:0000256" key="3">
    <source>
        <dbReference type="ARBA" id="ARBA00004325"/>
    </source>
</evidence>
<evidence type="ECO:0000256" key="5">
    <source>
        <dbReference type="ARBA" id="ARBA00009347"/>
    </source>
</evidence>
<comment type="function">
    <text evidence="14">Acyl-CoA dehydrogenase, that exhibits maximal activity towards saturated C22-CoA. Probably participates in beta-oxydation and energy production but could also play a role in the metabolism of specific fatty acids to control fatty acids composition of cellular lipids in brain.</text>
</comment>
<dbReference type="InterPro" id="IPR036250">
    <property type="entry name" value="AcylCo_DH-like_C"/>
</dbReference>
<dbReference type="CDD" id="cd05154">
    <property type="entry name" value="ACAD10_11_N-like"/>
    <property type="match status" value="1"/>
</dbReference>
<evidence type="ECO:0000256" key="11">
    <source>
        <dbReference type="ARBA" id="ARBA00023136"/>
    </source>
</evidence>
<dbReference type="InterPro" id="IPR009075">
    <property type="entry name" value="AcylCo_DH/oxidase_C"/>
</dbReference>
<dbReference type="NCBIfam" id="TIGR01509">
    <property type="entry name" value="HAD-SF-IA-v3"/>
    <property type="match status" value="1"/>
</dbReference>
<evidence type="ECO:0000256" key="8">
    <source>
        <dbReference type="ARBA" id="ARBA00022990"/>
    </source>
</evidence>
<keyword evidence="7" id="KW-0274">FAD</keyword>
<dbReference type="Gene3D" id="3.40.50.1000">
    <property type="entry name" value="HAD superfamily/HAD-like"/>
    <property type="match status" value="1"/>
</dbReference>
<evidence type="ECO:0000256" key="15">
    <source>
        <dbReference type="ARBA" id="ARBA00047443"/>
    </source>
</evidence>
<dbReference type="InterPro" id="IPR011945">
    <property type="entry name" value="HAD-SF_ppase_IA/epoxid_hydro_N"/>
</dbReference>
<evidence type="ECO:0000256" key="12">
    <source>
        <dbReference type="ARBA" id="ARBA00023140"/>
    </source>
</evidence>
<evidence type="ECO:0000259" key="22">
    <source>
        <dbReference type="Pfam" id="PF01636"/>
    </source>
</evidence>
<proteinExistence type="inferred from homology"/>
<comment type="catalytic activity">
    <reaction evidence="18">
        <text>tricosanoyl-CoA + oxidized [electron-transfer flavoprotein] + H(+) = (2E)-tricosenoyl-CoA + reduced [electron-transfer flavoprotein]</text>
        <dbReference type="Rhea" id="RHEA:48220"/>
        <dbReference type="Rhea" id="RHEA-COMP:10685"/>
        <dbReference type="Rhea" id="RHEA-COMP:10686"/>
        <dbReference type="ChEBI" id="CHEBI:15378"/>
        <dbReference type="ChEBI" id="CHEBI:57692"/>
        <dbReference type="ChEBI" id="CHEBI:58307"/>
        <dbReference type="ChEBI" id="CHEBI:90118"/>
        <dbReference type="ChEBI" id="CHEBI:90119"/>
    </reaction>
    <physiologicalReaction direction="left-to-right" evidence="18">
        <dbReference type="Rhea" id="RHEA:48221"/>
    </physiologicalReaction>
</comment>
<dbReference type="InterPro" id="IPR023198">
    <property type="entry name" value="PGP-like_dom2"/>
</dbReference>
<evidence type="ECO:0000256" key="20">
    <source>
        <dbReference type="ARBA" id="ARBA00049140"/>
    </source>
</evidence>
<keyword evidence="8" id="KW-0007">Acetylation</keyword>
<keyword evidence="10" id="KW-0443">Lipid metabolism</keyword>
<evidence type="ECO:0000259" key="21">
    <source>
        <dbReference type="Pfam" id="PF00441"/>
    </source>
</evidence>
<dbReference type="InterPro" id="IPR009100">
    <property type="entry name" value="AcylCoA_DH/oxidase_NM_dom_sf"/>
</dbReference>
<comment type="catalytic activity">
    <reaction evidence="15">
        <text>a 2,3-saturated acyl-CoA + oxidized [electron-transfer flavoprotein] + H(+) = a (2E)-enoyl-CoA + reduced [electron-transfer flavoprotein]</text>
        <dbReference type="Rhea" id="RHEA:44704"/>
        <dbReference type="Rhea" id="RHEA-COMP:10685"/>
        <dbReference type="Rhea" id="RHEA-COMP:10686"/>
        <dbReference type="ChEBI" id="CHEBI:15378"/>
        <dbReference type="ChEBI" id="CHEBI:57692"/>
        <dbReference type="ChEBI" id="CHEBI:58307"/>
        <dbReference type="ChEBI" id="CHEBI:58856"/>
        <dbReference type="ChEBI" id="CHEBI:65111"/>
    </reaction>
    <physiologicalReaction direction="left-to-right" evidence="15">
        <dbReference type="Rhea" id="RHEA:44705"/>
    </physiologicalReaction>
</comment>
<dbReference type="PANTHER" id="PTHR48083:SF35">
    <property type="entry name" value="ACYL-COA DEHYDROGENASE FAMILY MEMBER 10"/>
    <property type="match status" value="1"/>
</dbReference>
<dbReference type="Gene3D" id="3.30.200.20">
    <property type="entry name" value="Phosphorylase Kinase, domain 1"/>
    <property type="match status" value="1"/>
</dbReference>
<comment type="pathway">
    <text evidence="4">Lipid metabolism; fatty acid beta-oxidation.</text>
</comment>
<keyword evidence="11" id="KW-0472">Membrane</keyword>
<dbReference type="GO" id="GO:0003995">
    <property type="term" value="F:acyl-CoA dehydrogenase activity"/>
    <property type="evidence" value="ECO:0007669"/>
    <property type="project" value="TreeGrafter"/>
</dbReference>
<dbReference type="Pfam" id="PF00441">
    <property type="entry name" value="Acyl-CoA_dh_1"/>
    <property type="match status" value="1"/>
</dbReference>
<dbReference type="EMBL" id="WIXE01023947">
    <property type="protein sequence ID" value="KAK5966051.1"/>
    <property type="molecule type" value="Genomic_DNA"/>
</dbReference>
<comment type="cofactor">
    <cofactor evidence="1">
        <name>FAD</name>
        <dbReference type="ChEBI" id="CHEBI:57692"/>
    </cofactor>
</comment>
<comment type="catalytic activity">
    <reaction evidence="20">
        <text>eicosanoyl-CoA + oxidized [electron-transfer flavoprotein] + H(+) = (2E)-eicosenoyl-CoA + reduced [electron-transfer flavoprotein]</text>
        <dbReference type="Rhea" id="RHEA:47236"/>
        <dbReference type="Rhea" id="RHEA-COMP:10685"/>
        <dbReference type="Rhea" id="RHEA-COMP:10686"/>
        <dbReference type="ChEBI" id="CHEBI:15378"/>
        <dbReference type="ChEBI" id="CHEBI:57380"/>
        <dbReference type="ChEBI" id="CHEBI:57692"/>
        <dbReference type="ChEBI" id="CHEBI:58307"/>
        <dbReference type="ChEBI" id="CHEBI:74691"/>
    </reaction>
    <physiologicalReaction direction="left-to-right" evidence="20">
        <dbReference type="Rhea" id="RHEA:47237"/>
    </physiologicalReaction>
</comment>
<evidence type="ECO:0000256" key="2">
    <source>
        <dbReference type="ARBA" id="ARBA00004275"/>
    </source>
</evidence>
<keyword evidence="9" id="KW-0560">Oxidoreductase</keyword>
<reference evidence="25 26" key="1">
    <citation type="submission" date="2019-10" db="EMBL/GenBank/DDBJ databases">
        <title>Assembly and Annotation for the nematode Trichostrongylus colubriformis.</title>
        <authorList>
            <person name="Martin J."/>
        </authorList>
    </citation>
    <scope>NUCLEOTIDE SEQUENCE [LARGE SCALE GENOMIC DNA]</scope>
    <source>
        <strain evidence="25">G859</strain>
        <tissue evidence="25">Whole worm</tissue>
    </source>
</reference>
<dbReference type="PANTHER" id="PTHR48083">
    <property type="entry name" value="MEDIUM-CHAIN SPECIFIC ACYL-COA DEHYDROGENASE, MITOCHONDRIAL-RELATED"/>
    <property type="match status" value="1"/>
</dbReference>
<dbReference type="CDD" id="cd02603">
    <property type="entry name" value="HAD_sEH-N_like"/>
    <property type="match status" value="1"/>
</dbReference>
<dbReference type="InterPro" id="IPR023214">
    <property type="entry name" value="HAD_sf"/>
</dbReference>
<feature type="domain" description="Acyl-CoA dehydrogenase/oxidase C-terminal" evidence="21">
    <location>
        <begin position="832"/>
        <end position="981"/>
    </location>
</feature>
<keyword evidence="12" id="KW-0576">Peroxisome</keyword>
<evidence type="ECO:0000256" key="7">
    <source>
        <dbReference type="ARBA" id="ARBA00022827"/>
    </source>
</evidence>
<evidence type="ECO:0000256" key="6">
    <source>
        <dbReference type="ARBA" id="ARBA00022630"/>
    </source>
</evidence>
<dbReference type="FunFam" id="2.40.110.10:FF:000002">
    <property type="entry name" value="Acyl-CoA dehydrogenase fadE12"/>
    <property type="match status" value="1"/>
</dbReference>
<name>A0AAN8EQL5_TRICO</name>
<gene>
    <name evidence="25" type="ORF">GCK32_001668</name>
</gene>
<dbReference type="GO" id="GO:0031966">
    <property type="term" value="C:mitochondrial membrane"/>
    <property type="evidence" value="ECO:0007669"/>
    <property type="project" value="UniProtKB-SubCell"/>
</dbReference>
<dbReference type="PRINTS" id="PR00413">
    <property type="entry name" value="HADHALOGNASE"/>
</dbReference>
<sequence length="987" mass="111962">MAPRALPPPKSWKLQKSRRLAVDRRIEQERGAPPGSLVKSIYEPPIFEHYEALERGEITAEDFDPIFTHFFNKQHNLTDTVVMPLITTVIDRLQHTEMIPEMKNIIQHLRAAGIHTALLTNNFFADRARRTPTIPEGFEKHFDVVVESCRAGMRKPEPVIYRRICEALKTKPEECIFLDDLGPNLKPAKKMGFTTIKVTTTHQAIADLKAILKDVFEFPSGTRECLPREMLPEDELQQFLVQHLEMKETQPFVVRRFSHGQSNPTYYIKIGDRELVLRKKPGGHLLPKAHQVDREFHVLKALQGCVPVPKAILYNENLLHTPFYLMEYTPGRIFKDPSLPELRPNERREIYDEAIRILSEIHSVNYSTVGLGDYGRKEGYMQRNLKRWVMNYEMAKTDEIPEMHQLHNFLRENIPKDGKDVTIVHGDFRLDNLVFHPTENRVIAVLDWETSTLGDPYADVATFLFPHYGTIKSKVLPIIGHHSEEDFHRLGIPTVTEILERYARYRQIEPVEPNKWIFYVAFVVYRFASILQGVYKRSLQKNAASTDAHKLGIMPRQLASAGLAIIKKMQDGVIETGHLAATPQALSAAVQKLYNTVKKIVHEDIIPLEAKALQYYQGPDRWTPFSQFEKIKEKAKSLGAWNLFISKHIDPNGAYGACLTNVEYAHICELMGRSPYAPEIFNCQAPDTGNIEVLIKYGDEEQKRKWLEPLLKGEIKSCFAMTEPDVASSDATNIQGSIVRAGDEYVVNARKWFTSNAAHTNCEICIFMGQVAGKTTGRFTHQSMLLVPLKSPGVQIVRNLSVLGADDAPSGHCEVLFTNVRVPVANMILGEGRGFEIAQGRLGPGRIHHAMRLIGHAERAIDIMKERTSYRVAFGRRLREFDSIRKKIALSRCEVEQARLLVLKAAHGIDTRGSKEAQSEIAMIKVVAPSMAQRVVDRAIQMLGGLGLTADTPLPFFFIAARSLRLADGPDEVHLETIAKHEFKSRL</sequence>
<dbReference type="Gene3D" id="1.20.140.10">
    <property type="entry name" value="Butyryl-CoA Dehydrogenase, subunit A, domain 3"/>
    <property type="match status" value="1"/>
</dbReference>
<dbReference type="InterPro" id="IPR002575">
    <property type="entry name" value="Aminoglycoside_PTrfase"/>
</dbReference>
<dbReference type="Gene3D" id="3.90.1200.10">
    <property type="match status" value="1"/>
</dbReference>
<evidence type="ECO:0000256" key="16">
    <source>
        <dbReference type="ARBA" id="ARBA00048020"/>
    </source>
</evidence>
<dbReference type="SUPFAM" id="SSF56112">
    <property type="entry name" value="Protein kinase-like (PK-like)"/>
    <property type="match status" value="1"/>
</dbReference>
<dbReference type="InterPro" id="IPR041726">
    <property type="entry name" value="ACAD10_11_N"/>
</dbReference>
<dbReference type="AlphaFoldDB" id="A0AAN8EQL5"/>
<comment type="catalytic activity">
    <reaction evidence="17">
        <text>tetracosanoyl-CoA + oxidized [electron-transfer flavoprotein] + H(+) = (2E)-tetracosenoyl-CoA + reduced [electron-transfer flavoprotein]</text>
        <dbReference type="Rhea" id="RHEA:47232"/>
        <dbReference type="Rhea" id="RHEA-COMP:10685"/>
        <dbReference type="Rhea" id="RHEA-COMP:10686"/>
        <dbReference type="ChEBI" id="CHEBI:15378"/>
        <dbReference type="ChEBI" id="CHEBI:57692"/>
        <dbReference type="ChEBI" id="CHEBI:58307"/>
        <dbReference type="ChEBI" id="CHEBI:65052"/>
        <dbReference type="ChEBI" id="CHEBI:74693"/>
    </reaction>
    <physiologicalReaction direction="left-to-right" evidence="17">
        <dbReference type="Rhea" id="RHEA:47233"/>
    </physiologicalReaction>
</comment>
<dbReference type="InterPro" id="IPR036412">
    <property type="entry name" value="HAD-like_sf"/>
</dbReference>
<dbReference type="NCBIfam" id="TIGR02247">
    <property type="entry name" value="HAD-1A3-hyp"/>
    <property type="match status" value="1"/>
</dbReference>
<dbReference type="Pfam" id="PF01636">
    <property type="entry name" value="APH"/>
    <property type="match status" value="1"/>
</dbReference>
<dbReference type="Pfam" id="PF02770">
    <property type="entry name" value="Acyl-CoA_dh_M"/>
    <property type="match status" value="1"/>
</dbReference>
<dbReference type="GO" id="GO:0050660">
    <property type="term" value="F:flavin adenine dinucleotide binding"/>
    <property type="evidence" value="ECO:0007669"/>
    <property type="project" value="InterPro"/>
</dbReference>
<keyword evidence="26" id="KW-1185">Reference proteome</keyword>
<dbReference type="InterPro" id="IPR006091">
    <property type="entry name" value="Acyl-CoA_Oxase/DH_mid-dom"/>
</dbReference>
<evidence type="ECO:0000256" key="19">
    <source>
        <dbReference type="ARBA" id="ARBA00048399"/>
    </source>
</evidence>
<dbReference type="InterPro" id="IPR050741">
    <property type="entry name" value="Acyl-CoA_dehydrogenase"/>
</dbReference>
<comment type="caution">
    <text evidence="25">The sequence shown here is derived from an EMBL/GenBank/DDBJ whole genome shotgun (WGS) entry which is preliminary data.</text>
</comment>
<feature type="domain" description="Acyl-CoA dehydrogenase/oxidase N-terminal" evidence="24">
    <location>
        <begin position="592"/>
        <end position="714"/>
    </location>
</feature>
<evidence type="ECO:0000259" key="23">
    <source>
        <dbReference type="Pfam" id="PF02770"/>
    </source>
</evidence>
<dbReference type="Gene3D" id="1.10.540.10">
    <property type="entry name" value="Acyl-CoA dehydrogenase/oxidase, N-terminal domain"/>
    <property type="match status" value="1"/>
</dbReference>
<evidence type="ECO:0000313" key="25">
    <source>
        <dbReference type="EMBL" id="KAK5966051.1"/>
    </source>
</evidence>
<feature type="domain" description="Acyl-CoA oxidase/dehydrogenase middle" evidence="23">
    <location>
        <begin position="718"/>
        <end position="820"/>
    </location>
</feature>
<dbReference type="InterPro" id="IPR037069">
    <property type="entry name" value="AcylCoA_DH/ox_N_sf"/>
</dbReference>
<dbReference type="InterPro" id="IPR011009">
    <property type="entry name" value="Kinase-like_dom_sf"/>
</dbReference>
<evidence type="ECO:0000313" key="26">
    <source>
        <dbReference type="Proteomes" id="UP001331761"/>
    </source>
</evidence>
<dbReference type="GO" id="GO:0005777">
    <property type="term" value="C:peroxisome"/>
    <property type="evidence" value="ECO:0007669"/>
    <property type="project" value="UniProtKB-SubCell"/>
</dbReference>
<dbReference type="Proteomes" id="UP001331761">
    <property type="component" value="Unassembled WGS sequence"/>
</dbReference>
<comment type="catalytic activity">
    <reaction evidence="16">
        <text>docosanoyl-CoA + oxidized [electron-transfer flavoprotein] + H(+) = (2E)-docosenoyl-CoA + reduced [electron-transfer flavoprotein]</text>
        <dbReference type="Rhea" id="RHEA:47228"/>
        <dbReference type="Rhea" id="RHEA-COMP:10685"/>
        <dbReference type="Rhea" id="RHEA-COMP:10686"/>
        <dbReference type="ChEBI" id="CHEBI:15378"/>
        <dbReference type="ChEBI" id="CHEBI:57692"/>
        <dbReference type="ChEBI" id="CHEBI:58307"/>
        <dbReference type="ChEBI" id="CHEBI:65059"/>
        <dbReference type="ChEBI" id="CHEBI:74692"/>
    </reaction>
    <physiologicalReaction direction="left-to-right" evidence="16">
        <dbReference type="Rhea" id="RHEA:47229"/>
    </physiologicalReaction>
</comment>
<dbReference type="SUPFAM" id="SSF47203">
    <property type="entry name" value="Acyl-CoA dehydrogenase C-terminal domain-like"/>
    <property type="match status" value="1"/>
</dbReference>
<dbReference type="Pfam" id="PF00702">
    <property type="entry name" value="Hydrolase"/>
    <property type="match status" value="1"/>
</dbReference>
<protein>
    <recommendedName>
        <fullName evidence="13">Acyl-CoA dehydrogenase family member 11</fullName>
    </recommendedName>
</protein>
<evidence type="ECO:0000256" key="10">
    <source>
        <dbReference type="ARBA" id="ARBA00023098"/>
    </source>
</evidence>
<evidence type="ECO:0000256" key="13">
    <source>
        <dbReference type="ARBA" id="ARBA00040622"/>
    </source>
</evidence>
<dbReference type="InterPro" id="IPR046373">
    <property type="entry name" value="Acyl-CoA_Oxase/DH_mid-dom_sf"/>
</dbReference>
<evidence type="ECO:0000256" key="1">
    <source>
        <dbReference type="ARBA" id="ARBA00001974"/>
    </source>
</evidence>